<dbReference type="PaxDb" id="411902-CLOBOL_01524"/>
<dbReference type="AlphaFoldDB" id="A8RL74"/>
<dbReference type="Proteomes" id="UP000005396">
    <property type="component" value="Unassembled WGS sequence"/>
</dbReference>
<evidence type="ECO:0000313" key="3">
    <source>
        <dbReference type="Proteomes" id="UP000005396"/>
    </source>
</evidence>
<feature type="region of interest" description="Disordered" evidence="1">
    <location>
        <begin position="1"/>
        <end position="29"/>
    </location>
</feature>
<reference evidence="2 3" key="1">
    <citation type="submission" date="2007-08" db="EMBL/GenBank/DDBJ databases">
        <authorList>
            <person name="Fulton L."/>
            <person name="Clifton S."/>
            <person name="Fulton B."/>
            <person name="Xu J."/>
            <person name="Minx P."/>
            <person name="Pepin K.H."/>
            <person name="Johnson M."/>
            <person name="Thiruvilangam P."/>
            <person name="Bhonagiri V."/>
            <person name="Nash W.E."/>
            <person name="Mardis E.R."/>
            <person name="Wilson R.K."/>
        </authorList>
    </citation>
    <scope>NUCLEOTIDE SEQUENCE [LARGE SCALE GENOMIC DNA]</scope>
    <source>
        <strain evidence="3">ATCC BAA-613 / DSM 15670 / CCUG 46953 / JCM 12243 / WAL 16351</strain>
    </source>
</reference>
<dbReference type="EMBL" id="ABCC02000017">
    <property type="protein sequence ID" value="EDP18170.1"/>
    <property type="molecule type" value="Genomic_DNA"/>
</dbReference>
<protein>
    <submittedName>
        <fullName evidence="2">Uncharacterized protein</fullName>
    </submittedName>
</protein>
<organism evidence="2 3">
    <name type="scientific">Enterocloster bolteae (strain ATCC BAA-613 / DSM 15670 / CCUG 46953 / JCM 12243 / WAL 16351)</name>
    <name type="common">Clostridium bolteae</name>
    <dbReference type="NCBI Taxonomy" id="411902"/>
    <lineage>
        <taxon>Bacteria</taxon>
        <taxon>Bacillati</taxon>
        <taxon>Bacillota</taxon>
        <taxon>Clostridia</taxon>
        <taxon>Lachnospirales</taxon>
        <taxon>Lachnospiraceae</taxon>
        <taxon>Enterocloster</taxon>
    </lineage>
</organism>
<gene>
    <name evidence="2" type="ORF">CLOBOL_01524</name>
</gene>
<dbReference type="HOGENOM" id="CLU_3231678_0_0_9"/>
<proteinExistence type="predicted"/>
<evidence type="ECO:0000256" key="1">
    <source>
        <dbReference type="SAM" id="MobiDB-lite"/>
    </source>
</evidence>
<accession>A8RL74</accession>
<name>A8RL74_ENTBW</name>
<comment type="caution">
    <text evidence="2">The sequence shown here is derived from an EMBL/GenBank/DDBJ whole genome shotgun (WGS) entry which is preliminary data.</text>
</comment>
<evidence type="ECO:0000313" key="2">
    <source>
        <dbReference type="EMBL" id="EDP18170.1"/>
    </source>
</evidence>
<reference evidence="2 3" key="2">
    <citation type="submission" date="2007-09" db="EMBL/GenBank/DDBJ databases">
        <title>Draft genome sequence of Clostridium bolteae (ATCC BAA-613).</title>
        <authorList>
            <person name="Sudarsanam P."/>
            <person name="Ley R."/>
            <person name="Guruge J."/>
            <person name="Turnbaugh P.J."/>
            <person name="Mahowald M."/>
            <person name="Liep D."/>
            <person name="Gordon J."/>
        </authorList>
    </citation>
    <scope>NUCLEOTIDE SEQUENCE [LARGE SCALE GENOMIC DNA]</scope>
    <source>
        <strain evidence="3">ATCC BAA-613 / DSM 15670 / CCUG 46953 / JCM 12243 / WAL 16351</strain>
    </source>
</reference>
<sequence length="43" mass="4512">MLGGQDPKPTGQGNTQTAGRPGNMPGRPAVMLHTKTHLMISLN</sequence>